<organism evidence="3 4">
    <name type="scientific">Lipomyces starkeyi NRRL Y-11557</name>
    <dbReference type="NCBI Taxonomy" id="675824"/>
    <lineage>
        <taxon>Eukaryota</taxon>
        <taxon>Fungi</taxon>
        <taxon>Dikarya</taxon>
        <taxon>Ascomycota</taxon>
        <taxon>Saccharomycotina</taxon>
        <taxon>Lipomycetes</taxon>
        <taxon>Lipomycetales</taxon>
        <taxon>Lipomycetaceae</taxon>
        <taxon>Lipomyces</taxon>
    </lineage>
</organism>
<feature type="domain" description="Phospholipase C/D" evidence="2">
    <location>
        <begin position="26"/>
        <end position="167"/>
    </location>
</feature>
<evidence type="ECO:0000313" key="3">
    <source>
        <dbReference type="EMBL" id="ODQ75630.1"/>
    </source>
</evidence>
<protein>
    <recommendedName>
        <fullName evidence="2">Phospholipase C/D domain-containing protein</fullName>
    </recommendedName>
</protein>
<dbReference type="PANTHER" id="PTHR23221:SF7">
    <property type="entry name" value="PHOSPHATIDYLINOSITOL-GLYCAN-SPECIFIC PHOSPHOLIPASE D"/>
    <property type="match status" value="1"/>
</dbReference>
<evidence type="ECO:0000313" key="4">
    <source>
        <dbReference type="Proteomes" id="UP000094385"/>
    </source>
</evidence>
<dbReference type="Proteomes" id="UP000094385">
    <property type="component" value="Unassembled WGS sequence"/>
</dbReference>
<dbReference type="SUPFAM" id="SSF69318">
    <property type="entry name" value="Integrin alpha N-terminal domain"/>
    <property type="match status" value="1"/>
</dbReference>
<dbReference type="GO" id="GO:0004621">
    <property type="term" value="F:glycosylphosphatidylinositol phospholipase D activity"/>
    <property type="evidence" value="ECO:0007669"/>
    <property type="project" value="TreeGrafter"/>
</dbReference>
<feature type="repeat" description="FG-GAP" evidence="1">
    <location>
        <begin position="495"/>
        <end position="557"/>
    </location>
</feature>
<evidence type="ECO:0000256" key="1">
    <source>
        <dbReference type="PROSITE-ProRule" id="PRU00803"/>
    </source>
</evidence>
<dbReference type="Pfam" id="PF00882">
    <property type="entry name" value="Zn_dep_PLPC"/>
    <property type="match status" value="1"/>
</dbReference>
<dbReference type="OrthoDB" id="5317514at2759"/>
<dbReference type="AlphaFoldDB" id="A0A1E3QDD2"/>
<accession>A0A1E3QDD2</accession>
<dbReference type="InterPro" id="IPR013519">
    <property type="entry name" value="Int_alpha_beta-p"/>
</dbReference>
<sequence>MRFERVVIVILTLDLFHLVTSCGIGVHIHILSRIRENLAPDVNTHSSFAIPGAFFPDAFYSCMSQSASAEIAHWPPFLKAAAQYYRKTYDLGKDPAGIGLRAFLFGVLTHQIADVSWHSLGVDQGLLMAMAIREFNGDYTAAHSTLDTGGDIIMMERLLRTSPNLGWLIQRWSIPSKDILEIYSSIGISVGRPALEYCMARGVAALGAEINIARSMYPSYAKKSALLVDSLENYFLGGLQEVTSSIIKCLDNFGSWLDNDTPDDPWELCPVFSGRAPRTRHYREGNQSYVSVEEALESYIDDILPTLTTTVSADGSTTYIDFPRVDVPEQPNADRSARHQAQTVMQNARPIILTTGITESLFGSSFAIGNFRGEAVGPCVAIGAPFETTEETGAPDGAVYVVPLSDLDSMFSSSTGAREIDFRASEYRLLLPPLDDFNPAGRTSTNFSFPRQFGASMSAIRLFNATLLAVTSPGMSTIDIFAGASHLMTVLPPSQGATTTYGTKGRKLFGMDLQVHDIDRDGYPDLIVCAPNSDLSSWTREQGEIMVLSGKEIEMAITQGFTSVAMDLVRLSRLIRPNHDQSVRASSDFELFGSRIAFSVTPDEADIEPKEIAYIGAAGSGAVYAFDAVSGAPLFALFANIATTPSSTGFGGGVLLTGRIKGLGEWVLIGSPNESLLDWNSKHGKPLSDENADDEMNQRRRTAADTSQTGVCYLYLVRRRKVTTIVAPKLLAYIVADADSTQFGKFGYAGSKFHAASADVAATTHRENNTVFVSSPFAESGVGAVWRIEIEDIVFSMLNRQTSNTLDCADDMDEQFAVPVIRLRSMLNGSPMNKQVESWFGKSVAAVATRSISCDNGQIGYLFVGMPYLGFGDMGTNEAVGNQLTGGVGVYSLSC</sequence>
<dbReference type="GO" id="GO:0031012">
    <property type="term" value="C:extracellular matrix"/>
    <property type="evidence" value="ECO:0007669"/>
    <property type="project" value="TreeGrafter"/>
</dbReference>
<dbReference type="EMBL" id="KV454290">
    <property type="protein sequence ID" value="ODQ75630.1"/>
    <property type="molecule type" value="Genomic_DNA"/>
</dbReference>
<dbReference type="Gene3D" id="2.130.10.130">
    <property type="entry name" value="Integrin alpha, N-terminal"/>
    <property type="match status" value="1"/>
</dbReference>
<dbReference type="PROSITE" id="PS51470">
    <property type="entry name" value="FG_GAP"/>
    <property type="match status" value="1"/>
</dbReference>
<proteinExistence type="predicted"/>
<reference evidence="3 4" key="1">
    <citation type="journal article" date="2016" name="Proc. Natl. Acad. Sci. U.S.A.">
        <title>Comparative genomics of biotechnologically important yeasts.</title>
        <authorList>
            <person name="Riley R."/>
            <person name="Haridas S."/>
            <person name="Wolfe K.H."/>
            <person name="Lopes M.R."/>
            <person name="Hittinger C.T."/>
            <person name="Goeker M."/>
            <person name="Salamov A.A."/>
            <person name="Wisecaver J.H."/>
            <person name="Long T.M."/>
            <person name="Calvey C.H."/>
            <person name="Aerts A.L."/>
            <person name="Barry K.W."/>
            <person name="Choi C."/>
            <person name="Clum A."/>
            <person name="Coughlan A.Y."/>
            <person name="Deshpande S."/>
            <person name="Douglass A.P."/>
            <person name="Hanson S.J."/>
            <person name="Klenk H.-P."/>
            <person name="LaButti K.M."/>
            <person name="Lapidus A."/>
            <person name="Lindquist E.A."/>
            <person name="Lipzen A.M."/>
            <person name="Meier-Kolthoff J.P."/>
            <person name="Ohm R.A."/>
            <person name="Otillar R.P."/>
            <person name="Pangilinan J.L."/>
            <person name="Peng Y."/>
            <person name="Rokas A."/>
            <person name="Rosa C.A."/>
            <person name="Scheuner C."/>
            <person name="Sibirny A.A."/>
            <person name="Slot J.C."/>
            <person name="Stielow J.B."/>
            <person name="Sun H."/>
            <person name="Kurtzman C.P."/>
            <person name="Blackwell M."/>
            <person name="Grigoriev I.V."/>
            <person name="Jeffries T.W."/>
        </authorList>
    </citation>
    <scope>NUCLEOTIDE SEQUENCE [LARGE SCALE GENOMIC DNA]</scope>
    <source>
        <strain evidence="3 4">NRRL Y-11557</strain>
    </source>
</reference>
<dbReference type="InterPro" id="IPR029002">
    <property type="entry name" value="PLPC/GPLD1"/>
</dbReference>
<dbReference type="PANTHER" id="PTHR23221">
    <property type="entry name" value="GLYCOSYLPHOSPHATIDYLINOSITOL PHOSPHOLIPASE D"/>
    <property type="match status" value="1"/>
</dbReference>
<evidence type="ECO:0000259" key="2">
    <source>
        <dbReference type="Pfam" id="PF00882"/>
    </source>
</evidence>
<keyword evidence="4" id="KW-1185">Reference proteome</keyword>
<dbReference type="STRING" id="675824.A0A1E3QDD2"/>
<dbReference type="InterPro" id="IPR028994">
    <property type="entry name" value="Integrin_alpha_N"/>
</dbReference>
<gene>
    <name evidence="3" type="ORF">LIPSTDRAFT_68247</name>
</gene>
<name>A0A1E3QDD2_LIPST</name>
<dbReference type="SMART" id="SM00191">
    <property type="entry name" value="Int_alpha"/>
    <property type="match status" value="3"/>
</dbReference>